<dbReference type="InterPro" id="IPR016181">
    <property type="entry name" value="Acyl_CoA_acyltransferase"/>
</dbReference>
<dbReference type="InterPro" id="IPR038740">
    <property type="entry name" value="BioF2-like_GNAT_dom"/>
</dbReference>
<dbReference type="PROSITE" id="PS51186">
    <property type="entry name" value="GNAT"/>
    <property type="match status" value="1"/>
</dbReference>
<dbReference type="OrthoDB" id="4349922at2"/>
<protein>
    <recommendedName>
        <fullName evidence="1">N-acetyltransferase domain-containing protein</fullName>
    </recommendedName>
</protein>
<sequence>MNFICYSDWSELPESANVLFAQGEQDSIFFSRPWFENLAATALDQGQTLVLACVVAGGAVLAILPLKRCAGNTWYSLRHRYTPLYSLLLADDDQSEVLACLAEGLSRLPLQALLLEPVADNDSRINGLQRALEAAGYSCDRSFRLYNWIHRVQGRSHADYMAARPARLGNTIARKRRKLEREHGCAIRLFAGDAVPPALAAYHAVYTASWKANEQYAGFLDGMVAGFSRPGWTRLGVLYAKGKPVAAQLWFVLHGKASIFRLAYDEAWRRYSPGSILTSFLMEYVIDADGVEEVDFLTGNDAYKQDWMSERRERFALGCVKQAKLPGRYGLLIESMKRMLKGR</sequence>
<dbReference type="Pfam" id="PF13480">
    <property type="entry name" value="Acetyltransf_6"/>
    <property type="match status" value="1"/>
</dbReference>
<dbReference type="GO" id="GO:0016747">
    <property type="term" value="F:acyltransferase activity, transferring groups other than amino-acyl groups"/>
    <property type="evidence" value="ECO:0007669"/>
    <property type="project" value="InterPro"/>
</dbReference>
<keyword evidence="3" id="KW-1185">Reference proteome</keyword>
<gene>
    <name evidence="2" type="ORF">FOKN1_2006</name>
</gene>
<dbReference type="AlphaFoldDB" id="A0A1Z4VRX9"/>
<dbReference type="Gene3D" id="3.40.630.30">
    <property type="match status" value="1"/>
</dbReference>
<reference evidence="2 3" key="1">
    <citation type="submission" date="2017-05" db="EMBL/GenBank/DDBJ databases">
        <title>Thiocyanate degradation by Thiohalobacter thiocyanaticus FOKN1.</title>
        <authorList>
            <person name="Oshiki M."/>
            <person name="Fukushima T."/>
            <person name="Kawano S."/>
            <person name="Nakagawa J."/>
        </authorList>
    </citation>
    <scope>NUCLEOTIDE SEQUENCE [LARGE SCALE GENOMIC DNA]</scope>
    <source>
        <strain evidence="2 3">FOKN1</strain>
    </source>
</reference>
<evidence type="ECO:0000313" key="2">
    <source>
        <dbReference type="EMBL" id="BAZ94386.1"/>
    </source>
</evidence>
<dbReference type="Proteomes" id="UP000218765">
    <property type="component" value="Chromosome"/>
</dbReference>
<dbReference type="SUPFAM" id="SSF55729">
    <property type="entry name" value="Acyl-CoA N-acyltransferases (Nat)"/>
    <property type="match status" value="1"/>
</dbReference>
<dbReference type="EMBL" id="AP018052">
    <property type="protein sequence ID" value="BAZ94386.1"/>
    <property type="molecule type" value="Genomic_DNA"/>
</dbReference>
<evidence type="ECO:0000259" key="1">
    <source>
        <dbReference type="PROSITE" id="PS51186"/>
    </source>
</evidence>
<name>A0A1Z4VRX9_9GAMM</name>
<accession>A0A1Z4VRX9</accession>
<dbReference type="InterPro" id="IPR000182">
    <property type="entry name" value="GNAT_dom"/>
</dbReference>
<proteinExistence type="predicted"/>
<dbReference type="KEGG" id="ttc:FOKN1_2006"/>
<organism evidence="2 3">
    <name type="scientific">Thiohalobacter thiocyanaticus</name>
    <dbReference type="NCBI Taxonomy" id="585455"/>
    <lineage>
        <taxon>Bacteria</taxon>
        <taxon>Pseudomonadati</taxon>
        <taxon>Pseudomonadota</taxon>
        <taxon>Gammaproteobacteria</taxon>
        <taxon>Thiohalobacterales</taxon>
        <taxon>Thiohalobacteraceae</taxon>
        <taxon>Thiohalobacter</taxon>
    </lineage>
</organism>
<feature type="domain" description="N-acetyltransferase" evidence="1">
    <location>
        <begin position="185"/>
        <end position="343"/>
    </location>
</feature>
<evidence type="ECO:0000313" key="3">
    <source>
        <dbReference type="Proteomes" id="UP000218765"/>
    </source>
</evidence>